<keyword evidence="2 7" id="KW-0444">Lipid biosynthesis</keyword>
<comment type="subcellular location">
    <subcellularLocation>
        <location evidence="7">Cytoplasm</location>
    </subcellularLocation>
</comment>
<dbReference type="InterPro" id="IPR009081">
    <property type="entry name" value="PP-bd_ACP"/>
</dbReference>
<comment type="pathway">
    <text evidence="7 9">Lipid metabolism; fatty acid biosynthesis.</text>
</comment>
<dbReference type="NCBIfam" id="TIGR00517">
    <property type="entry name" value="acyl_carrier"/>
    <property type="match status" value="1"/>
</dbReference>
<evidence type="ECO:0000256" key="1">
    <source>
        <dbReference type="ARBA" id="ARBA00022450"/>
    </source>
</evidence>
<evidence type="ECO:0000256" key="6">
    <source>
        <dbReference type="ARBA" id="ARBA00023160"/>
    </source>
</evidence>
<feature type="modified residue" description="O-(pantetheine 4'-phosphoryl)serine" evidence="7">
    <location>
        <position position="39"/>
    </location>
</feature>
<evidence type="ECO:0000256" key="7">
    <source>
        <dbReference type="HAMAP-Rule" id="MF_01217"/>
    </source>
</evidence>
<dbReference type="InterPro" id="IPR036736">
    <property type="entry name" value="ACP-like_sf"/>
</dbReference>
<dbReference type="Proteomes" id="UP000823201">
    <property type="component" value="Unassembled WGS sequence"/>
</dbReference>
<reference evidence="11 12" key="1">
    <citation type="submission" date="2021-01" db="EMBL/GenBank/DDBJ databases">
        <title>Genomic Encyclopedia of Type Strains, Phase IV (KMG-IV): sequencing the most valuable type-strain genomes for metagenomic binning, comparative biology and taxonomic classification.</title>
        <authorList>
            <person name="Goeker M."/>
        </authorList>
    </citation>
    <scope>NUCLEOTIDE SEQUENCE [LARGE SCALE GENOMIC DNA]</scope>
    <source>
        <strain evidence="11 12">DSM 100968</strain>
    </source>
</reference>
<evidence type="ECO:0000259" key="10">
    <source>
        <dbReference type="PROSITE" id="PS50075"/>
    </source>
</evidence>
<accession>A0ABS2Q8Y6</accession>
<dbReference type="SUPFAM" id="SSF47336">
    <property type="entry name" value="ACP-like"/>
    <property type="match status" value="1"/>
</dbReference>
<evidence type="ECO:0000256" key="9">
    <source>
        <dbReference type="RuleBase" id="RU003545"/>
    </source>
</evidence>
<dbReference type="Pfam" id="PF00550">
    <property type="entry name" value="PP-binding"/>
    <property type="match status" value="1"/>
</dbReference>
<dbReference type="PROSITE" id="PS50075">
    <property type="entry name" value="CARRIER"/>
    <property type="match status" value="1"/>
</dbReference>
<keyword evidence="6 7" id="KW-0275">Fatty acid biosynthesis</keyword>
<evidence type="ECO:0000256" key="2">
    <source>
        <dbReference type="ARBA" id="ARBA00022516"/>
    </source>
</evidence>
<comment type="PTM">
    <text evidence="7">4'-phosphopantetheine is transferred from CoA to a specific serine of apo-ACP by AcpS. This modification is essential for activity because fatty acids are bound in thioester linkage to the sulfhydryl of the prosthetic group.</text>
</comment>
<gene>
    <name evidence="7" type="primary">acpP</name>
    <name evidence="11" type="ORF">JOC27_001693</name>
</gene>
<evidence type="ECO:0000313" key="11">
    <source>
        <dbReference type="EMBL" id="MBM7658240.1"/>
    </source>
</evidence>
<name>A0ABS2Q8Y6_9BACL</name>
<evidence type="ECO:0000256" key="3">
    <source>
        <dbReference type="ARBA" id="ARBA00022553"/>
    </source>
</evidence>
<keyword evidence="4 7" id="KW-0276">Fatty acid metabolism</keyword>
<dbReference type="PANTHER" id="PTHR20863:SF76">
    <property type="entry name" value="CARRIER DOMAIN-CONTAINING PROTEIN"/>
    <property type="match status" value="1"/>
</dbReference>
<dbReference type="HAMAP" id="MF_01217">
    <property type="entry name" value="Acyl_carrier"/>
    <property type="match status" value="1"/>
</dbReference>
<evidence type="ECO:0000256" key="8">
    <source>
        <dbReference type="NCBIfam" id="TIGR00517"/>
    </source>
</evidence>
<feature type="domain" description="Carrier" evidence="10">
    <location>
        <begin position="4"/>
        <end position="79"/>
    </location>
</feature>
<dbReference type="RefSeq" id="WP_205006808.1">
    <property type="nucleotide sequence ID" value="NZ_CBCRXA010000013.1"/>
</dbReference>
<dbReference type="Gene3D" id="1.10.1200.10">
    <property type="entry name" value="ACP-like"/>
    <property type="match status" value="1"/>
</dbReference>
<evidence type="ECO:0000256" key="5">
    <source>
        <dbReference type="ARBA" id="ARBA00023098"/>
    </source>
</evidence>
<proteinExistence type="inferred from homology"/>
<keyword evidence="12" id="KW-1185">Reference proteome</keyword>
<dbReference type="EMBL" id="JAFBEV010000014">
    <property type="protein sequence ID" value="MBM7658240.1"/>
    <property type="molecule type" value="Genomic_DNA"/>
</dbReference>
<keyword evidence="1 7" id="KW-0596">Phosphopantetheine</keyword>
<keyword evidence="5 7" id="KW-0443">Lipid metabolism</keyword>
<dbReference type="PANTHER" id="PTHR20863">
    <property type="entry name" value="ACYL CARRIER PROTEIN"/>
    <property type="match status" value="1"/>
</dbReference>
<keyword evidence="7" id="KW-0963">Cytoplasm</keyword>
<comment type="function">
    <text evidence="7 9">Carrier of the growing fatty acid chain in fatty acid biosynthesis.</text>
</comment>
<dbReference type="NCBIfam" id="NF002151">
    <property type="entry name" value="PRK00982.1-5"/>
    <property type="match status" value="1"/>
</dbReference>
<comment type="caution">
    <text evidence="11">The sequence shown here is derived from an EMBL/GenBank/DDBJ whole genome shotgun (WGS) entry which is preliminary data.</text>
</comment>
<dbReference type="InterPro" id="IPR003231">
    <property type="entry name" value="ACP"/>
</dbReference>
<dbReference type="NCBIfam" id="NF002148">
    <property type="entry name" value="PRK00982.1-2"/>
    <property type="match status" value="1"/>
</dbReference>
<comment type="PTM">
    <text evidence="9">4'-phosphopantetheine is transferred from CoA to a specific serine of apo-ACP by acpS.</text>
</comment>
<sequence length="80" mass="9038">MAEQDVLERVKKIVVDRLGVDEADVKPEASFKEDLDADSLDIVELVMELEDEFNLEISDEDAEKIQSVGDVITYIQSHKS</sequence>
<dbReference type="NCBIfam" id="NF002150">
    <property type="entry name" value="PRK00982.1-4"/>
    <property type="match status" value="1"/>
</dbReference>
<comment type="similarity">
    <text evidence="7">Belongs to the acyl carrier protein (ACP) family.</text>
</comment>
<protein>
    <recommendedName>
        <fullName evidence="7 8">Acyl carrier protein</fullName>
        <shortName evidence="7">ACP</shortName>
    </recommendedName>
</protein>
<organism evidence="11 12">
    <name type="scientific">Sporolactobacillus spathodeae</name>
    <dbReference type="NCBI Taxonomy" id="1465502"/>
    <lineage>
        <taxon>Bacteria</taxon>
        <taxon>Bacillati</taxon>
        <taxon>Bacillota</taxon>
        <taxon>Bacilli</taxon>
        <taxon>Bacillales</taxon>
        <taxon>Sporolactobacillaceae</taxon>
        <taxon>Sporolactobacillus</taxon>
    </lineage>
</organism>
<evidence type="ECO:0000256" key="4">
    <source>
        <dbReference type="ARBA" id="ARBA00022832"/>
    </source>
</evidence>
<keyword evidence="3 7" id="KW-0597">Phosphoprotein</keyword>
<evidence type="ECO:0000313" key="12">
    <source>
        <dbReference type="Proteomes" id="UP000823201"/>
    </source>
</evidence>